<dbReference type="WBParaSite" id="PS1159_v2.g24320.t1">
    <property type="protein sequence ID" value="PS1159_v2.g24320.t1"/>
    <property type="gene ID" value="PS1159_v2.g24320"/>
</dbReference>
<dbReference type="Proteomes" id="UP000887580">
    <property type="component" value="Unplaced"/>
</dbReference>
<evidence type="ECO:0000313" key="1">
    <source>
        <dbReference type="Proteomes" id="UP000887580"/>
    </source>
</evidence>
<reference evidence="2" key="1">
    <citation type="submission" date="2022-11" db="UniProtKB">
        <authorList>
            <consortium name="WormBaseParasite"/>
        </authorList>
    </citation>
    <scope>IDENTIFICATION</scope>
</reference>
<proteinExistence type="predicted"/>
<sequence length="451" mass="52862">MNDEFRGTIVIFSRANCIHSMKAAMTLQEMEIPFIDVPVDDEPNAIKELSKFVEGEITTPHIFFNDRHIPGYSELITLMNNNTEWEELIQKTKNIEASENAPKLSTIDEAKKKNEENGEDFIGWIMREKKIRRSEALELGQELIEKHFSDQMSLEETFSFDPDRYYLILDESNSGPLNCTKLPTNKFPTDLGEFNEILKSFIDPIYDAILDESKKKIFVERLEDNLDFKHYMILMREAVNLNIEKATLESRLAFFTNCYNMQLIHITYKCGLPTTIWQRRRYLYSIYYQIGEHLYSLQSIFNGILRGNQKGYGMLWKPFGKQDQRRPYIIPYGEPLIHFAINTFNMSTPAILAYTTKNVAEEMYLNAQRHLESDAYLRIDLKKSTLYLAKLFKIYGKDFGTGNEAILEWIIDVMKPGQKREDLLKLYYAGQYTISYLPIDYTSNFIRDENM</sequence>
<organism evidence="1 2">
    <name type="scientific">Panagrolaimus sp. PS1159</name>
    <dbReference type="NCBI Taxonomy" id="55785"/>
    <lineage>
        <taxon>Eukaryota</taxon>
        <taxon>Metazoa</taxon>
        <taxon>Ecdysozoa</taxon>
        <taxon>Nematoda</taxon>
        <taxon>Chromadorea</taxon>
        <taxon>Rhabditida</taxon>
        <taxon>Tylenchina</taxon>
        <taxon>Panagrolaimomorpha</taxon>
        <taxon>Panagrolaimoidea</taxon>
        <taxon>Panagrolaimidae</taxon>
        <taxon>Panagrolaimus</taxon>
    </lineage>
</organism>
<accession>A0AC35G6V2</accession>
<protein>
    <submittedName>
        <fullName evidence="2">Glutaredoxin domain-containing protein</fullName>
    </submittedName>
</protein>
<name>A0AC35G6V2_9BILA</name>
<evidence type="ECO:0000313" key="2">
    <source>
        <dbReference type="WBParaSite" id="PS1159_v2.g24320.t1"/>
    </source>
</evidence>